<organism evidence="1 2">
    <name type="scientific">Bacteroides uniformis (strain ATCC 8492 / DSM 6597 / CCUG 4942 / CIP 103695 / JCM 5828 / KCTC 5204 / NCTC 13054 / VPI 0061)</name>
    <dbReference type="NCBI Taxonomy" id="411479"/>
    <lineage>
        <taxon>Bacteria</taxon>
        <taxon>Pseudomonadati</taxon>
        <taxon>Bacteroidota</taxon>
        <taxon>Bacteroidia</taxon>
        <taxon>Bacteroidales</taxon>
        <taxon>Bacteroidaceae</taxon>
        <taxon>Bacteroides</taxon>
    </lineage>
</organism>
<evidence type="ECO:0000313" key="2">
    <source>
        <dbReference type="Proteomes" id="UP000004110"/>
    </source>
</evidence>
<reference evidence="1" key="1">
    <citation type="submission" date="2007-06" db="EMBL/GenBank/DDBJ databases">
        <authorList>
            <person name="Fulton L."/>
            <person name="Clifton S."/>
            <person name="Fulton B."/>
            <person name="Xu J."/>
            <person name="Minx P."/>
            <person name="Pepin K.H."/>
            <person name="Johnson M."/>
            <person name="Thiruvilangam P."/>
            <person name="Bhonagiri V."/>
            <person name="Nash W.E."/>
            <person name="Mardis E.R."/>
            <person name="Wilson R.K."/>
        </authorList>
    </citation>
    <scope>NUCLEOTIDE SEQUENCE [LARGE SCALE GENOMIC DNA]</scope>
    <source>
        <strain evidence="1">ATCC 8492</strain>
    </source>
</reference>
<sequence>MTFAEIELFIYLYVVKEMMIVKTITKSDEFSVVLIQWLS</sequence>
<name>A0ABC9NBB3_BACUC</name>
<evidence type="ECO:0008006" key="3">
    <source>
        <dbReference type="Google" id="ProtNLM"/>
    </source>
</evidence>
<dbReference type="AlphaFoldDB" id="A0ABC9NBB3"/>
<reference evidence="1" key="2">
    <citation type="submission" date="2013-11" db="EMBL/GenBank/DDBJ databases">
        <title>Draft genome sequence of Bacteroides uniformis (ATCC 8492).</title>
        <authorList>
            <person name="Sudarsanam P."/>
            <person name="Ley R."/>
            <person name="Guruge J."/>
            <person name="Turnbaugh P.J."/>
            <person name="Mahowald M."/>
            <person name="Liep D."/>
            <person name="Gordon J."/>
        </authorList>
    </citation>
    <scope>NUCLEOTIDE SEQUENCE</scope>
    <source>
        <strain evidence="1">ATCC 8492</strain>
    </source>
</reference>
<accession>A0ABC9NBB3</accession>
<evidence type="ECO:0000313" key="1">
    <source>
        <dbReference type="EMBL" id="EDO53995.1"/>
    </source>
</evidence>
<protein>
    <recommendedName>
        <fullName evidence="3">Transposase</fullName>
    </recommendedName>
</protein>
<comment type="caution">
    <text evidence="1">The sequence shown here is derived from an EMBL/GenBank/DDBJ whole genome shotgun (WGS) entry which is preliminary data.</text>
</comment>
<proteinExistence type="predicted"/>
<dbReference type="EMBL" id="AAYH02000044">
    <property type="protein sequence ID" value="EDO53995.1"/>
    <property type="molecule type" value="Genomic_DNA"/>
</dbReference>
<dbReference type="Proteomes" id="UP000004110">
    <property type="component" value="Unassembled WGS sequence"/>
</dbReference>
<keyword evidence="2" id="KW-1185">Reference proteome</keyword>
<gene>
    <name evidence="1" type="ORF">BACUNI_02616</name>
</gene>